<keyword evidence="5 6" id="KW-0560">Oxidoreductase</keyword>
<dbReference type="STRING" id="660517.SAMN04487946_109131"/>
<dbReference type="InterPro" id="IPR013786">
    <property type="entry name" value="AcylCoA_DH/ox_N"/>
</dbReference>
<dbReference type="Gene3D" id="2.40.110.10">
    <property type="entry name" value="Butyryl-CoA Dehydrogenase, subunit A, domain 2"/>
    <property type="match status" value="1"/>
</dbReference>
<evidence type="ECO:0000256" key="3">
    <source>
        <dbReference type="ARBA" id="ARBA00022630"/>
    </source>
</evidence>
<proteinExistence type="inferred from homology"/>
<dbReference type="InterPro" id="IPR009100">
    <property type="entry name" value="AcylCoA_DH/oxidase_NM_dom_sf"/>
</dbReference>
<comment type="cofactor">
    <cofactor evidence="1 6">
        <name>FAD</name>
        <dbReference type="ChEBI" id="CHEBI:57692"/>
    </cofactor>
</comment>
<dbReference type="FunFam" id="1.20.140.10:FF:000001">
    <property type="entry name" value="Acyl-CoA dehydrogenase"/>
    <property type="match status" value="1"/>
</dbReference>
<dbReference type="AlphaFoldDB" id="A0A1H3ICI2"/>
<comment type="similarity">
    <text evidence="2 6">Belongs to the acyl-CoA dehydrogenase family.</text>
</comment>
<dbReference type="SUPFAM" id="SSF56645">
    <property type="entry name" value="Acyl-CoA dehydrogenase NM domain-like"/>
    <property type="match status" value="1"/>
</dbReference>
<dbReference type="OrthoDB" id="275197at2157"/>
<dbReference type="InterPro" id="IPR037069">
    <property type="entry name" value="AcylCoA_DH/ox_N_sf"/>
</dbReference>
<gene>
    <name evidence="10" type="ORF">SAMN04487946_109131</name>
</gene>
<evidence type="ECO:0000256" key="2">
    <source>
        <dbReference type="ARBA" id="ARBA00009347"/>
    </source>
</evidence>
<evidence type="ECO:0000256" key="1">
    <source>
        <dbReference type="ARBA" id="ARBA00001974"/>
    </source>
</evidence>
<dbReference type="PANTHER" id="PTHR43884">
    <property type="entry name" value="ACYL-COA DEHYDROGENASE"/>
    <property type="match status" value="1"/>
</dbReference>
<reference evidence="11" key="1">
    <citation type="submission" date="2016-10" db="EMBL/GenBank/DDBJ databases">
        <authorList>
            <person name="Varghese N."/>
            <person name="Submissions S."/>
        </authorList>
    </citation>
    <scope>NUCLEOTIDE SEQUENCE [LARGE SCALE GENOMIC DNA]</scope>
    <source>
        <strain evidence="11">CGMCC 1.10118</strain>
    </source>
</reference>
<evidence type="ECO:0000256" key="6">
    <source>
        <dbReference type="RuleBase" id="RU362125"/>
    </source>
</evidence>
<dbReference type="SUPFAM" id="SSF47203">
    <property type="entry name" value="Acyl-CoA dehydrogenase C-terminal domain-like"/>
    <property type="match status" value="1"/>
</dbReference>
<evidence type="ECO:0000256" key="5">
    <source>
        <dbReference type="ARBA" id="ARBA00023002"/>
    </source>
</evidence>
<dbReference type="PIRSF" id="PIRSF016578">
    <property type="entry name" value="HsaA"/>
    <property type="match status" value="1"/>
</dbReference>
<feature type="domain" description="Acyl-CoA dehydrogenase/oxidase N-terminal" evidence="9">
    <location>
        <begin position="4"/>
        <end position="115"/>
    </location>
</feature>
<evidence type="ECO:0000259" key="8">
    <source>
        <dbReference type="Pfam" id="PF02770"/>
    </source>
</evidence>
<dbReference type="Pfam" id="PF02771">
    <property type="entry name" value="Acyl-CoA_dh_N"/>
    <property type="match status" value="1"/>
</dbReference>
<dbReference type="Pfam" id="PF02770">
    <property type="entry name" value="Acyl-CoA_dh_M"/>
    <property type="match status" value="1"/>
</dbReference>
<dbReference type="InterPro" id="IPR046373">
    <property type="entry name" value="Acyl-CoA_Oxase/DH_mid-dom_sf"/>
</dbReference>
<evidence type="ECO:0000313" key="11">
    <source>
        <dbReference type="Proteomes" id="UP000199170"/>
    </source>
</evidence>
<dbReference type="Gene3D" id="1.10.540.10">
    <property type="entry name" value="Acyl-CoA dehydrogenase/oxidase, N-terminal domain"/>
    <property type="match status" value="1"/>
</dbReference>
<dbReference type="GO" id="GO:0003995">
    <property type="term" value="F:acyl-CoA dehydrogenase activity"/>
    <property type="evidence" value="ECO:0007669"/>
    <property type="project" value="TreeGrafter"/>
</dbReference>
<evidence type="ECO:0000256" key="4">
    <source>
        <dbReference type="ARBA" id="ARBA00022827"/>
    </source>
</evidence>
<feature type="domain" description="Acyl-CoA dehydrogenase/oxidase C-terminal" evidence="7">
    <location>
        <begin position="227"/>
        <end position="376"/>
    </location>
</feature>
<keyword evidence="3 6" id="KW-0285">Flavoprotein</keyword>
<keyword evidence="11" id="KW-1185">Reference proteome</keyword>
<dbReference type="GO" id="GO:0050660">
    <property type="term" value="F:flavin adenine dinucleotide binding"/>
    <property type="evidence" value="ECO:0007669"/>
    <property type="project" value="InterPro"/>
</dbReference>
<dbReference type="Gene3D" id="1.20.140.10">
    <property type="entry name" value="Butyryl-CoA Dehydrogenase, subunit A, domain 3"/>
    <property type="match status" value="1"/>
</dbReference>
<name>A0A1H3ICI2_9EURY</name>
<dbReference type="InterPro" id="IPR036250">
    <property type="entry name" value="AcylCo_DH-like_C"/>
</dbReference>
<dbReference type="InterPro" id="IPR006091">
    <property type="entry name" value="Acyl-CoA_Oxase/DH_mid-dom"/>
</dbReference>
<dbReference type="Proteomes" id="UP000199170">
    <property type="component" value="Unassembled WGS sequence"/>
</dbReference>
<dbReference type="FunFam" id="2.40.110.10:FF:000002">
    <property type="entry name" value="Acyl-CoA dehydrogenase fadE12"/>
    <property type="match status" value="1"/>
</dbReference>
<sequence length="378" mass="41002">MRLSDTESELRERAASFADERVEPAAVEHERNGTHPTDIVRAAAREGLTTASLPAEYGGGGLGITGSLLVREELYAADPGIAEAITGSMFGCEIIAEDGSDAQAERWVRPVTNGEMITGAAMTEPRGGSDFANIETQARRDGDEYVLDGEKIFIGNGHIADAVLVFARTSDTDPPHRGISSFVVEAGTDGFHREEVEGYVGPGAMALGELTLDGARVPVEARIGEEGDGFYQAMRTMNGSRLEIAASSIGTARGALDHTIEYISERETFGKPVKDRQAVRHRIANYEARLEALRTFTYETARDLEENVDLAEEPAMAKLLAAQLAEEVASDAIQLHGGYGLIDEYRVEEYLRWSKVAQIYDGTNEVMRSIIAESVLDE</sequence>
<dbReference type="EMBL" id="FNPB01000009">
    <property type="protein sequence ID" value="SDY25563.1"/>
    <property type="molecule type" value="Genomic_DNA"/>
</dbReference>
<evidence type="ECO:0000313" key="10">
    <source>
        <dbReference type="EMBL" id="SDY25563.1"/>
    </source>
</evidence>
<evidence type="ECO:0000259" key="7">
    <source>
        <dbReference type="Pfam" id="PF00441"/>
    </source>
</evidence>
<dbReference type="InterPro" id="IPR009075">
    <property type="entry name" value="AcylCo_DH/oxidase_C"/>
</dbReference>
<protein>
    <submittedName>
        <fullName evidence="10">Acyl-CoA dehydrogenase</fullName>
    </submittedName>
</protein>
<evidence type="ECO:0000259" key="9">
    <source>
        <dbReference type="Pfam" id="PF02771"/>
    </source>
</evidence>
<dbReference type="PANTHER" id="PTHR43884:SF12">
    <property type="entry name" value="ISOVALERYL-COA DEHYDROGENASE, MITOCHONDRIAL-RELATED"/>
    <property type="match status" value="1"/>
</dbReference>
<dbReference type="RefSeq" id="WP_089768124.1">
    <property type="nucleotide sequence ID" value="NZ_FNPB01000009.1"/>
</dbReference>
<dbReference type="Pfam" id="PF00441">
    <property type="entry name" value="Acyl-CoA_dh_1"/>
    <property type="match status" value="1"/>
</dbReference>
<accession>A0A1H3ICI2</accession>
<keyword evidence="4 6" id="KW-0274">FAD</keyword>
<feature type="domain" description="Acyl-CoA oxidase/dehydrogenase middle" evidence="8">
    <location>
        <begin position="120"/>
        <end position="213"/>
    </location>
</feature>
<organism evidence="10 11">
    <name type="scientific">Halobellus clavatus</name>
    <dbReference type="NCBI Taxonomy" id="660517"/>
    <lineage>
        <taxon>Archaea</taxon>
        <taxon>Methanobacteriati</taxon>
        <taxon>Methanobacteriota</taxon>
        <taxon>Stenosarchaea group</taxon>
        <taxon>Halobacteria</taxon>
        <taxon>Halobacteriales</taxon>
        <taxon>Haloferacaceae</taxon>
        <taxon>Halobellus</taxon>
    </lineage>
</organism>